<sequence length="268" mass="28384">MKTFFTVTATALMIVPNFSIAKEISAKELTDLPSAQVVFLGEVHDNPHHHDNQAVALAALRPAAVVFEMLTPDAAQKVTPELMNDESGLREALDWDNSGWPDFAMYFPVFSASAGAAIFGAQVPRSSARDAVMGGDVASAFGDRAGEFGLLDALPSEQQTEREAKQMAAHCDALPAEMLPGMVLAQRLRDATLARAAVEALEATGGPVAVVTGNGHARTDWGASALIGKNVSVLSIGQFEAAPDASVPYDFWLVTEAAEREDPCAAFR</sequence>
<dbReference type="Proteomes" id="UP000295673">
    <property type="component" value="Unassembled WGS sequence"/>
</dbReference>
<name>A0A4R1NLL6_9RHOB</name>
<dbReference type="InterPro" id="IPR007314">
    <property type="entry name" value="Cofac_haem-bd_dom"/>
</dbReference>
<dbReference type="Gene3D" id="3.40.50.11550">
    <property type="match status" value="1"/>
</dbReference>
<organism evidence="2 3">
    <name type="scientific">Shimia isoporae</name>
    <dbReference type="NCBI Taxonomy" id="647720"/>
    <lineage>
        <taxon>Bacteria</taxon>
        <taxon>Pseudomonadati</taxon>
        <taxon>Pseudomonadota</taxon>
        <taxon>Alphaproteobacteria</taxon>
        <taxon>Rhodobacterales</taxon>
        <taxon>Roseobacteraceae</taxon>
    </lineage>
</organism>
<dbReference type="CDD" id="cd14727">
    <property type="entry name" value="ChanN-like"/>
    <property type="match status" value="1"/>
</dbReference>
<proteinExistence type="predicted"/>
<accession>A0A4R1NLL6</accession>
<comment type="caution">
    <text evidence="2">The sequence shown here is derived from an EMBL/GenBank/DDBJ whole genome shotgun (WGS) entry which is preliminary data.</text>
</comment>
<reference evidence="2 3" key="1">
    <citation type="submission" date="2019-03" db="EMBL/GenBank/DDBJ databases">
        <title>Genomic Encyclopedia of Archaeal and Bacterial Type Strains, Phase II (KMG-II): from individual species to whole genera.</title>
        <authorList>
            <person name="Goeker M."/>
        </authorList>
    </citation>
    <scope>NUCLEOTIDE SEQUENCE [LARGE SCALE GENOMIC DNA]</scope>
    <source>
        <strain evidence="2 3">DSM 26433</strain>
    </source>
</reference>
<dbReference type="RefSeq" id="WP_243694283.1">
    <property type="nucleotide sequence ID" value="NZ_SMGR01000001.1"/>
</dbReference>
<dbReference type="Pfam" id="PF04187">
    <property type="entry name" value="Cofac_haem_bdg"/>
    <property type="match status" value="1"/>
</dbReference>
<protein>
    <submittedName>
        <fullName evidence="2">Putative iron-regulated protein</fullName>
    </submittedName>
</protein>
<dbReference type="AlphaFoldDB" id="A0A4R1NLL6"/>
<dbReference type="EMBL" id="SMGR01000001">
    <property type="protein sequence ID" value="TCL08601.1"/>
    <property type="molecule type" value="Genomic_DNA"/>
</dbReference>
<keyword evidence="3" id="KW-1185">Reference proteome</keyword>
<evidence type="ECO:0000313" key="3">
    <source>
        <dbReference type="Proteomes" id="UP000295673"/>
    </source>
</evidence>
<dbReference type="SUPFAM" id="SSF159501">
    <property type="entry name" value="EreA/ChaN-like"/>
    <property type="match status" value="1"/>
</dbReference>
<evidence type="ECO:0000313" key="2">
    <source>
        <dbReference type="EMBL" id="TCL08601.1"/>
    </source>
</evidence>
<feature type="domain" description="Haem-binding uptake Tiki superfamily ChaN" evidence="1">
    <location>
        <begin position="31"/>
        <end position="224"/>
    </location>
</feature>
<gene>
    <name evidence="2" type="ORF">BXY66_0638</name>
</gene>
<evidence type="ECO:0000259" key="1">
    <source>
        <dbReference type="Pfam" id="PF04187"/>
    </source>
</evidence>